<name>A0A443NZE4_9MAGN</name>
<sequence>MLGFLSSFGTSIAVGEKFTKGFLILIDKNPKGRSSEEVARLSESLHFLEGQHPTKLDRAREVSTSPANLSQLLPSSSSLTVSHICHNSVPTHNISHKRFGKTAIRSRSNPVWEIQSTFSLLNSDQV</sequence>
<protein>
    <submittedName>
        <fullName evidence="1">Uncharacterized protein</fullName>
    </submittedName>
</protein>
<organism evidence="1 2">
    <name type="scientific">Cinnamomum micranthum f. kanehirae</name>
    <dbReference type="NCBI Taxonomy" id="337451"/>
    <lineage>
        <taxon>Eukaryota</taxon>
        <taxon>Viridiplantae</taxon>
        <taxon>Streptophyta</taxon>
        <taxon>Embryophyta</taxon>
        <taxon>Tracheophyta</taxon>
        <taxon>Spermatophyta</taxon>
        <taxon>Magnoliopsida</taxon>
        <taxon>Magnoliidae</taxon>
        <taxon>Laurales</taxon>
        <taxon>Lauraceae</taxon>
        <taxon>Cinnamomum</taxon>
    </lineage>
</organism>
<reference evidence="1 2" key="1">
    <citation type="journal article" date="2019" name="Nat. Plants">
        <title>Stout camphor tree genome fills gaps in understanding of flowering plant genome evolution.</title>
        <authorList>
            <person name="Chaw S.M."/>
            <person name="Liu Y.C."/>
            <person name="Wu Y.W."/>
            <person name="Wang H.Y."/>
            <person name="Lin C.I."/>
            <person name="Wu C.S."/>
            <person name="Ke H.M."/>
            <person name="Chang L.Y."/>
            <person name="Hsu C.Y."/>
            <person name="Yang H.T."/>
            <person name="Sudianto E."/>
            <person name="Hsu M.H."/>
            <person name="Wu K.P."/>
            <person name="Wang L.N."/>
            <person name="Leebens-Mack J.H."/>
            <person name="Tsai I.J."/>
        </authorList>
    </citation>
    <scope>NUCLEOTIDE SEQUENCE [LARGE SCALE GENOMIC DNA]</scope>
    <source>
        <strain evidence="2">cv. Chaw 1501</strain>
        <tissue evidence="1">Young leaves</tissue>
    </source>
</reference>
<proteinExistence type="predicted"/>
<dbReference type="AlphaFoldDB" id="A0A443NZE4"/>
<evidence type="ECO:0000313" key="2">
    <source>
        <dbReference type="Proteomes" id="UP000283530"/>
    </source>
</evidence>
<dbReference type="EMBL" id="QPKB01000004">
    <property type="protein sequence ID" value="RWR83852.1"/>
    <property type="molecule type" value="Genomic_DNA"/>
</dbReference>
<dbReference type="Proteomes" id="UP000283530">
    <property type="component" value="Unassembled WGS sequence"/>
</dbReference>
<accession>A0A443NZE4</accession>
<comment type="caution">
    <text evidence="1">The sequence shown here is derived from an EMBL/GenBank/DDBJ whole genome shotgun (WGS) entry which is preliminary data.</text>
</comment>
<evidence type="ECO:0000313" key="1">
    <source>
        <dbReference type="EMBL" id="RWR83852.1"/>
    </source>
</evidence>
<keyword evidence="2" id="KW-1185">Reference proteome</keyword>
<gene>
    <name evidence="1" type="ORF">CKAN_01262600</name>
</gene>